<dbReference type="EMBL" id="BARS01052956">
    <property type="protein sequence ID" value="GAG47353.1"/>
    <property type="molecule type" value="Genomic_DNA"/>
</dbReference>
<dbReference type="PANTHER" id="PTHR30454">
    <property type="entry name" value="4-HYDROXY-3-METHYLBUT-2-EN-1-YL DIPHOSPHATE SYNTHASE"/>
    <property type="match status" value="1"/>
</dbReference>
<dbReference type="GO" id="GO:0046429">
    <property type="term" value="F:4-hydroxy-3-methylbut-2-en-1-yl diphosphate synthase activity (ferredoxin)"/>
    <property type="evidence" value="ECO:0007669"/>
    <property type="project" value="InterPro"/>
</dbReference>
<name>X0YFA6_9ZZZZ</name>
<dbReference type="InterPro" id="IPR011005">
    <property type="entry name" value="Dihydropteroate_synth-like_sf"/>
</dbReference>
<dbReference type="InterPro" id="IPR058578">
    <property type="entry name" value="IspG_TIM"/>
</dbReference>
<organism evidence="4">
    <name type="scientific">marine sediment metagenome</name>
    <dbReference type="NCBI Taxonomy" id="412755"/>
    <lineage>
        <taxon>unclassified sequences</taxon>
        <taxon>metagenomes</taxon>
        <taxon>ecological metagenomes</taxon>
    </lineage>
</organism>
<evidence type="ECO:0000256" key="1">
    <source>
        <dbReference type="ARBA" id="ARBA00001966"/>
    </source>
</evidence>
<keyword evidence="2" id="KW-0408">Iron</keyword>
<dbReference type="GO" id="GO:0051539">
    <property type="term" value="F:4 iron, 4 sulfur cluster binding"/>
    <property type="evidence" value="ECO:0007669"/>
    <property type="project" value="UniProtKB-KW"/>
</dbReference>
<feature type="non-terminal residue" evidence="4">
    <location>
        <position position="126"/>
    </location>
</feature>
<gene>
    <name evidence="4" type="ORF">S01H1_78662</name>
</gene>
<dbReference type="Gene3D" id="3.20.20.20">
    <property type="entry name" value="Dihydropteroate synthase-like"/>
    <property type="match status" value="1"/>
</dbReference>
<dbReference type="AlphaFoldDB" id="X0YFA6"/>
<protein>
    <recommendedName>
        <fullName evidence="3">IspG TIM-barrel domain-containing protein</fullName>
    </recommendedName>
</protein>
<dbReference type="InterPro" id="IPR004588">
    <property type="entry name" value="IspG_bac-typ"/>
</dbReference>
<dbReference type="Pfam" id="PF04551">
    <property type="entry name" value="GcpE"/>
    <property type="match status" value="1"/>
</dbReference>
<proteinExistence type="predicted"/>
<reference evidence="4" key="1">
    <citation type="journal article" date="2014" name="Front. Microbiol.">
        <title>High frequency of phylogenetically diverse reductive dehalogenase-homologous genes in deep subseafloor sedimentary metagenomes.</title>
        <authorList>
            <person name="Kawai M."/>
            <person name="Futagami T."/>
            <person name="Toyoda A."/>
            <person name="Takaki Y."/>
            <person name="Nishi S."/>
            <person name="Hori S."/>
            <person name="Arai W."/>
            <person name="Tsubouchi T."/>
            <person name="Morono Y."/>
            <person name="Uchiyama I."/>
            <person name="Ito T."/>
            <person name="Fujiyama A."/>
            <person name="Inagaki F."/>
            <person name="Takami H."/>
        </authorList>
    </citation>
    <scope>NUCLEOTIDE SEQUENCE</scope>
    <source>
        <strain evidence="4">Expedition CK06-06</strain>
    </source>
</reference>
<dbReference type="SUPFAM" id="SSF51395">
    <property type="entry name" value="FMN-linked oxidoreductases"/>
    <property type="match status" value="1"/>
</dbReference>
<dbReference type="GO" id="GO:0019288">
    <property type="term" value="P:isopentenyl diphosphate biosynthetic process, methylerythritol 4-phosphate pathway"/>
    <property type="evidence" value="ECO:0007669"/>
    <property type="project" value="TreeGrafter"/>
</dbReference>
<evidence type="ECO:0000256" key="2">
    <source>
        <dbReference type="ARBA" id="ARBA00022485"/>
    </source>
</evidence>
<comment type="cofactor">
    <cofactor evidence="1">
        <name>[4Fe-4S] cluster</name>
        <dbReference type="ChEBI" id="CHEBI:49883"/>
    </cofactor>
</comment>
<accession>X0YFA6</accession>
<evidence type="ECO:0000259" key="3">
    <source>
        <dbReference type="Pfam" id="PF04551"/>
    </source>
</evidence>
<keyword evidence="2" id="KW-0479">Metal-binding</keyword>
<comment type="caution">
    <text evidence="4">The sequence shown here is derived from an EMBL/GenBank/DDBJ whole genome shotgun (WGS) entry which is preliminary data.</text>
</comment>
<sequence>MNRRRDSKPLRIGDVSVGGDAPVVVQSMAKTDTRDITATINQIRELEECGCEIIRVAVPDEEAAQALSAIKRDIRIPLIADIHFDYRLALTSLGAGVDGLRLNPGNISDPEHIAVVVRAAKPRQVP</sequence>
<feature type="domain" description="IspG TIM-barrel" evidence="3">
    <location>
        <begin position="8"/>
        <end position="126"/>
    </location>
</feature>
<dbReference type="PANTHER" id="PTHR30454:SF0">
    <property type="entry name" value="4-HYDROXY-3-METHYLBUT-2-EN-1-YL DIPHOSPHATE SYNTHASE (FERREDOXIN), CHLOROPLASTIC"/>
    <property type="match status" value="1"/>
</dbReference>
<evidence type="ECO:0000313" key="4">
    <source>
        <dbReference type="EMBL" id="GAG47353.1"/>
    </source>
</evidence>
<dbReference type="GO" id="GO:0016114">
    <property type="term" value="P:terpenoid biosynthetic process"/>
    <property type="evidence" value="ECO:0007669"/>
    <property type="project" value="InterPro"/>
</dbReference>
<keyword evidence="2" id="KW-0411">Iron-sulfur</keyword>
<keyword evidence="2" id="KW-0004">4Fe-4S</keyword>